<proteinExistence type="predicted"/>
<dbReference type="PANTHER" id="PTHR42195:SF1">
    <property type="entry name" value="ZINC FINGER PROTEIN"/>
    <property type="match status" value="1"/>
</dbReference>
<dbReference type="PANTHER" id="PTHR42195">
    <property type="entry name" value="UCP015877 FAMILY PROTEIN"/>
    <property type="match status" value="1"/>
</dbReference>
<evidence type="ECO:0008006" key="2">
    <source>
        <dbReference type="Google" id="ProtNLM"/>
    </source>
</evidence>
<comment type="caution">
    <text evidence="1">The sequence shown here is derived from an EMBL/GenBank/DDBJ whole genome shotgun (WGS) entry which is preliminary data.</text>
</comment>
<evidence type="ECO:0000313" key="1">
    <source>
        <dbReference type="EMBL" id="KUG15853.1"/>
    </source>
</evidence>
<dbReference type="AlphaFoldDB" id="A0A0W8F4X5"/>
<dbReference type="PIRSF" id="PIRSF015877">
    <property type="entry name" value="UCP015877"/>
    <property type="match status" value="1"/>
</dbReference>
<protein>
    <recommendedName>
        <fullName evidence="2">Zn-finger protein</fullName>
    </recommendedName>
</protein>
<dbReference type="InterPro" id="IPR012041">
    <property type="entry name" value="Znf_CPxCG-like"/>
</dbReference>
<organism evidence="1">
    <name type="scientific">hydrocarbon metagenome</name>
    <dbReference type="NCBI Taxonomy" id="938273"/>
    <lineage>
        <taxon>unclassified sequences</taxon>
        <taxon>metagenomes</taxon>
        <taxon>ecological metagenomes</taxon>
    </lineage>
</organism>
<reference evidence="1" key="1">
    <citation type="journal article" date="2015" name="Proc. Natl. Acad. Sci. U.S.A.">
        <title>Networks of energetic and metabolic interactions define dynamics in microbial communities.</title>
        <authorList>
            <person name="Embree M."/>
            <person name="Liu J.K."/>
            <person name="Al-Bassam M.M."/>
            <person name="Zengler K."/>
        </authorList>
    </citation>
    <scope>NUCLEOTIDE SEQUENCE</scope>
</reference>
<accession>A0A0W8F4X5</accession>
<name>A0A0W8F4X5_9ZZZZ</name>
<sequence length="191" mass="21553">MEISVYCPECRRQKAHTVLAQSRQTRVRCMGCGSVHQIPTPKEPSPMLVKAIISEEDSSCIGAIEFMPDETCQIGDHHVAACGDEYTGVEVCAIERGQQRVRKARAKDITTLWTRKIEVVGVRVSIHDGRKTIPLLLKVPGEEPFVIGEVYRVGNRRFRIAHMKLRDGDAQRREGQKAVARSIRRIYGYPL</sequence>
<gene>
    <name evidence="1" type="ORF">ASZ90_014485</name>
</gene>
<dbReference type="EMBL" id="LNQE01001523">
    <property type="protein sequence ID" value="KUG15853.1"/>
    <property type="molecule type" value="Genomic_DNA"/>
</dbReference>
<dbReference type="Pfam" id="PF19769">
    <property type="entry name" value="CPxCG_zf"/>
    <property type="match status" value="1"/>
</dbReference>